<dbReference type="PROSITE" id="PS51015">
    <property type="entry name" value="YDG"/>
    <property type="match status" value="1"/>
</dbReference>
<protein>
    <submittedName>
        <fullName evidence="4">The Sra domain of E3 ubiquitin-protein ligase Uhrf2</fullName>
    </submittedName>
</protein>
<sequence length="202" mass="22502">MACAGVDNKCTIVKPDHVGPIPGIHVGQTWKFRIQLSESGVHRPPVGGIAGKSDVGAVSIVMACGYEEDEDYGDEFIYTGSGGRNLSDGNKRVGKQTCNQELTRFNMALARTCDAPFNSTTGNTANNWKNSKAVRVVRSYKLAKNHPMFAPEAGVRYDGIYRLVKYWPEQAKSSPFLVWRFKFRRDDPEPAPWSKEGMERIE</sequence>
<dbReference type="InterPro" id="IPR015947">
    <property type="entry name" value="PUA-like_sf"/>
</dbReference>
<dbReference type="AlphaFoldDB" id="A0A4P9ZND3"/>
<evidence type="ECO:0000313" key="4">
    <source>
        <dbReference type="EMBL" id="RKP34926.1"/>
    </source>
</evidence>
<evidence type="ECO:0000256" key="2">
    <source>
        <dbReference type="PROSITE-ProRule" id="PRU00358"/>
    </source>
</evidence>
<dbReference type="Gene3D" id="2.30.280.10">
    <property type="entry name" value="SRA-YDG"/>
    <property type="match status" value="1"/>
</dbReference>
<dbReference type="Pfam" id="PF02182">
    <property type="entry name" value="SAD_SRA"/>
    <property type="match status" value="1"/>
</dbReference>
<evidence type="ECO:0000313" key="5">
    <source>
        <dbReference type="Proteomes" id="UP000268162"/>
    </source>
</evidence>
<dbReference type="InterPro" id="IPR003105">
    <property type="entry name" value="SRA_YDG"/>
</dbReference>
<dbReference type="GO" id="GO:0061630">
    <property type="term" value="F:ubiquitin protein ligase activity"/>
    <property type="evidence" value="ECO:0007669"/>
    <property type="project" value="TreeGrafter"/>
</dbReference>
<evidence type="ECO:0000259" key="3">
    <source>
        <dbReference type="PROSITE" id="PS51015"/>
    </source>
</evidence>
<dbReference type="InterPro" id="IPR045134">
    <property type="entry name" value="UHRF1/2-like"/>
</dbReference>
<accession>A0A4P9ZND3</accession>
<reference evidence="5" key="1">
    <citation type="journal article" date="2018" name="Nat. Microbiol.">
        <title>Leveraging single-cell genomics to expand the fungal tree of life.</title>
        <authorList>
            <person name="Ahrendt S.R."/>
            <person name="Quandt C.A."/>
            <person name="Ciobanu D."/>
            <person name="Clum A."/>
            <person name="Salamov A."/>
            <person name="Andreopoulos B."/>
            <person name="Cheng J.F."/>
            <person name="Woyke T."/>
            <person name="Pelin A."/>
            <person name="Henrissat B."/>
            <person name="Reynolds N.K."/>
            <person name="Benny G.L."/>
            <person name="Smith M.E."/>
            <person name="James T.Y."/>
            <person name="Grigoriev I.V."/>
        </authorList>
    </citation>
    <scope>NUCLEOTIDE SEQUENCE [LARGE SCALE GENOMIC DNA]</scope>
    <source>
        <strain evidence="5">RSA 468</strain>
    </source>
</reference>
<gene>
    <name evidence="4" type="ORF">BJ085DRAFT_16084</name>
</gene>
<dbReference type="SUPFAM" id="SSF88697">
    <property type="entry name" value="PUA domain-like"/>
    <property type="match status" value="1"/>
</dbReference>
<name>A0A4P9ZND3_9FUNG</name>
<dbReference type="EMBL" id="ML003021">
    <property type="protein sequence ID" value="RKP34926.1"/>
    <property type="molecule type" value="Genomic_DNA"/>
</dbReference>
<dbReference type="GO" id="GO:0005634">
    <property type="term" value="C:nucleus"/>
    <property type="evidence" value="ECO:0007669"/>
    <property type="project" value="UniProtKB-SubCell"/>
</dbReference>
<dbReference type="STRING" id="215637.A0A4P9ZND3"/>
<dbReference type="GO" id="GO:0044027">
    <property type="term" value="P:negative regulation of gene expression via chromosomal CpG island methylation"/>
    <property type="evidence" value="ECO:0007669"/>
    <property type="project" value="TreeGrafter"/>
</dbReference>
<comment type="subcellular location">
    <subcellularLocation>
        <location evidence="2">Nucleus</location>
    </subcellularLocation>
</comment>
<evidence type="ECO:0000256" key="1">
    <source>
        <dbReference type="ARBA" id="ARBA00023242"/>
    </source>
</evidence>
<proteinExistence type="predicted"/>
<dbReference type="SMART" id="SM00466">
    <property type="entry name" value="SRA"/>
    <property type="match status" value="1"/>
</dbReference>
<keyword evidence="5" id="KW-1185">Reference proteome</keyword>
<dbReference type="GO" id="GO:0016567">
    <property type="term" value="P:protein ubiquitination"/>
    <property type="evidence" value="ECO:0007669"/>
    <property type="project" value="TreeGrafter"/>
</dbReference>
<feature type="non-terminal residue" evidence="4">
    <location>
        <position position="202"/>
    </location>
</feature>
<dbReference type="Proteomes" id="UP000268162">
    <property type="component" value="Unassembled WGS sequence"/>
</dbReference>
<keyword evidence="1 2" id="KW-0539">Nucleus</keyword>
<organism evidence="4 5">
    <name type="scientific">Dimargaris cristalligena</name>
    <dbReference type="NCBI Taxonomy" id="215637"/>
    <lineage>
        <taxon>Eukaryota</taxon>
        <taxon>Fungi</taxon>
        <taxon>Fungi incertae sedis</taxon>
        <taxon>Zoopagomycota</taxon>
        <taxon>Kickxellomycotina</taxon>
        <taxon>Dimargaritomycetes</taxon>
        <taxon>Dimargaritales</taxon>
        <taxon>Dimargaritaceae</taxon>
        <taxon>Dimargaris</taxon>
    </lineage>
</organism>
<dbReference type="PANTHER" id="PTHR14140">
    <property type="entry name" value="E3 UBIQUITIN-PROTEIN LIGASE UHRF-RELATED"/>
    <property type="match status" value="1"/>
</dbReference>
<feature type="domain" description="YDG" evidence="3">
    <location>
        <begin position="19"/>
        <end position="185"/>
    </location>
</feature>
<dbReference type="PANTHER" id="PTHR14140:SF45">
    <property type="entry name" value="RING-TYPE E3 UBIQUITIN TRANSFERASE"/>
    <property type="match status" value="1"/>
</dbReference>
<dbReference type="InterPro" id="IPR036987">
    <property type="entry name" value="SRA-YDG_sf"/>
</dbReference>